<organism evidence="1 2">
    <name type="scientific">Taxus chinensis</name>
    <name type="common">Chinese yew</name>
    <name type="synonym">Taxus wallichiana var. chinensis</name>
    <dbReference type="NCBI Taxonomy" id="29808"/>
    <lineage>
        <taxon>Eukaryota</taxon>
        <taxon>Viridiplantae</taxon>
        <taxon>Streptophyta</taxon>
        <taxon>Embryophyta</taxon>
        <taxon>Tracheophyta</taxon>
        <taxon>Spermatophyta</taxon>
        <taxon>Pinopsida</taxon>
        <taxon>Pinidae</taxon>
        <taxon>Conifers II</taxon>
        <taxon>Cupressales</taxon>
        <taxon>Taxaceae</taxon>
        <taxon>Taxus</taxon>
    </lineage>
</organism>
<proteinExistence type="predicted"/>
<keyword evidence="2" id="KW-1185">Reference proteome</keyword>
<dbReference type="PANTHER" id="PTHR32161">
    <property type="entry name" value="DPP6 N-TERMINAL DOMAIN-LIKE PROTEIN"/>
    <property type="match status" value="1"/>
</dbReference>
<comment type="caution">
    <text evidence="1">The sequence shown here is derived from an EMBL/GenBank/DDBJ whole genome shotgun (WGS) entry which is preliminary data.</text>
</comment>
<evidence type="ECO:0000313" key="1">
    <source>
        <dbReference type="EMBL" id="KAH9292061.1"/>
    </source>
</evidence>
<name>A0AA38F7X6_TAXCH</name>
<gene>
    <name evidence="1" type="ORF">KI387_042751</name>
</gene>
<protein>
    <submittedName>
        <fullName evidence="1">Uncharacterized protein</fullName>
    </submittedName>
</protein>
<dbReference type="Proteomes" id="UP000824469">
    <property type="component" value="Unassembled WGS sequence"/>
</dbReference>
<feature type="non-terminal residue" evidence="1">
    <location>
        <position position="110"/>
    </location>
</feature>
<accession>A0AA38F7X6</accession>
<evidence type="ECO:0000313" key="2">
    <source>
        <dbReference type="Proteomes" id="UP000824469"/>
    </source>
</evidence>
<sequence length="110" mass="12471">MDQAVPPEQITPPSVEAFTPCAFAMGNWIAVATRKPESKFRHIEIFDLQSKSFIPVKTSINPQIHHYNHFVSLDSLRLGFHRFRGEDGKQLVFRSGRSGHKKTVHNGCRG</sequence>
<dbReference type="EMBL" id="JAHRHJ020003279">
    <property type="protein sequence ID" value="KAH9292061.1"/>
    <property type="molecule type" value="Genomic_DNA"/>
</dbReference>
<dbReference type="PANTHER" id="PTHR32161:SF9">
    <property type="entry name" value="TOLB PROTEIN-LIKE PROTEIN"/>
    <property type="match status" value="1"/>
</dbReference>
<reference evidence="1 2" key="1">
    <citation type="journal article" date="2021" name="Nat. Plants">
        <title>The Taxus genome provides insights into paclitaxel biosynthesis.</title>
        <authorList>
            <person name="Xiong X."/>
            <person name="Gou J."/>
            <person name="Liao Q."/>
            <person name="Li Y."/>
            <person name="Zhou Q."/>
            <person name="Bi G."/>
            <person name="Li C."/>
            <person name="Du R."/>
            <person name="Wang X."/>
            <person name="Sun T."/>
            <person name="Guo L."/>
            <person name="Liang H."/>
            <person name="Lu P."/>
            <person name="Wu Y."/>
            <person name="Zhang Z."/>
            <person name="Ro D.K."/>
            <person name="Shang Y."/>
            <person name="Huang S."/>
            <person name="Yan J."/>
        </authorList>
    </citation>
    <scope>NUCLEOTIDE SEQUENCE [LARGE SCALE GENOMIC DNA]</scope>
    <source>
        <strain evidence="1">Ta-2019</strain>
    </source>
</reference>
<dbReference type="AlphaFoldDB" id="A0AA38F7X6"/>